<dbReference type="EnsemblMetazoa" id="G18672.6">
    <property type="protein sequence ID" value="G18672.6:cds"/>
    <property type="gene ID" value="G18672"/>
</dbReference>
<dbReference type="PANTHER" id="PTHR35558">
    <property type="entry name" value="SGNH_HYDRO DOMAIN-CONTAINING PROTEIN"/>
    <property type="match status" value="1"/>
</dbReference>
<dbReference type="PROSITE" id="PS50103">
    <property type="entry name" value="ZF_C3H1"/>
    <property type="match status" value="1"/>
</dbReference>
<feature type="compositionally biased region" description="Low complexity" evidence="2">
    <location>
        <begin position="324"/>
        <end position="346"/>
    </location>
</feature>
<keyword evidence="1" id="KW-0863">Zinc-finger</keyword>
<protein>
    <recommendedName>
        <fullName evidence="3">C3H1-type domain-containing protein</fullName>
    </recommendedName>
</protein>
<dbReference type="InterPro" id="IPR000571">
    <property type="entry name" value="Znf_CCCH"/>
</dbReference>
<feature type="region of interest" description="Disordered" evidence="2">
    <location>
        <begin position="66"/>
        <end position="86"/>
    </location>
</feature>
<feature type="compositionally biased region" description="Polar residues" evidence="2">
    <location>
        <begin position="14"/>
        <end position="27"/>
    </location>
</feature>
<evidence type="ECO:0000313" key="4">
    <source>
        <dbReference type="EnsemblMetazoa" id="G18672.6:cds"/>
    </source>
</evidence>
<keyword evidence="5" id="KW-1185">Reference proteome</keyword>
<feature type="region of interest" description="Disordered" evidence="2">
    <location>
        <begin position="1"/>
        <end position="27"/>
    </location>
</feature>
<feature type="region of interest" description="Disordered" evidence="2">
    <location>
        <begin position="322"/>
        <end position="353"/>
    </location>
</feature>
<feature type="domain" description="C3H1-type" evidence="3">
    <location>
        <begin position="277"/>
        <end position="305"/>
    </location>
</feature>
<dbReference type="GO" id="GO:0008270">
    <property type="term" value="F:zinc ion binding"/>
    <property type="evidence" value="ECO:0007669"/>
    <property type="project" value="UniProtKB-KW"/>
</dbReference>
<name>A0A8W8JF02_MAGGI</name>
<dbReference type="PANTHER" id="PTHR35558:SF1">
    <property type="entry name" value="ENDONUCLEASE_EXONUCLEASE_PHOSPHATASE DOMAIN-CONTAINING PROTEIN"/>
    <property type="match status" value="1"/>
</dbReference>
<evidence type="ECO:0000313" key="5">
    <source>
        <dbReference type="Proteomes" id="UP000005408"/>
    </source>
</evidence>
<feature type="zinc finger region" description="C3H1-type" evidence="1">
    <location>
        <begin position="277"/>
        <end position="305"/>
    </location>
</feature>
<keyword evidence="1" id="KW-0862">Zinc</keyword>
<reference evidence="4" key="1">
    <citation type="submission" date="2022-08" db="UniProtKB">
        <authorList>
            <consortium name="EnsemblMetazoa"/>
        </authorList>
    </citation>
    <scope>IDENTIFICATION</scope>
    <source>
        <strain evidence="4">05x7-T-G4-1.051#20</strain>
    </source>
</reference>
<evidence type="ECO:0000256" key="1">
    <source>
        <dbReference type="PROSITE-ProRule" id="PRU00723"/>
    </source>
</evidence>
<evidence type="ECO:0000259" key="3">
    <source>
        <dbReference type="PROSITE" id="PS50103"/>
    </source>
</evidence>
<feature type="compositionally biased region" description="Basic residues" evidence="2">
    <location>
        <begin position="1"/>
        <end position="13"/>
    </location>
</feature>
<proteinExistence type="predicted"/>
<evidence type="ECO:0000256" key="2">
    <source>
        <dbReference type="SAM" id="MobiDB-lite"/>
    </source>
</evidence>
<accession>A0A8W8JF02</accession>
<sequence>TEMATRPKRRRKVQSPSTDIQPSTSTNQAVEDLVRACMSSITPIIETTCRQVIEEKLSTAEIPVPLTIASSDPPPVVPTTDQSTSAEASPTLLQEMTATGTLCSSLSATPNLPDLTPSSTATLLTLGVDDKIRSKIHAGEYVKFSSLLPTDFTIPQSDNYKSIDKEGQLLFVKSNDKDPINSMVKWTEAFHIYVAIVAEKTPTEIGNLMLYAQTIQKIADSCGDHAALLYDEKFRRWRQRDPAACPWHLKNVELYQEAVVLGLDFKLKTKKQPFRAPPKHKYCFSYNNHGTCPKGNACPHPHVCQLCAGKHWRKFCPKFKSSSKYHSNNSTNNSNKSSTTNKGSINFNSNTDL</sequence>
<dbReference type="Proteomes" id="UP000005408">
    <property type="component" value="Unassembled WGS sequence"/>
</dbReference>
<dbReference type="AlphaFoldDB" id="A0A8W8JF02"/>
<keyword evidence="1" id="KW-0479">Metal-binding</keyword>
<organism evidence="4 5">
    <name type="scientific">Magallana gigas</name>
    <name type="common">Pacific oyster</name>
    <name type="synonym">Crassostrea gigas</name>
    <dbReference type="NCBI Taxonomy" id="29159"/>
    <lineage>
        <taxon>Eukaryota</taxon>
        <taxon>Metazoa</taxon>
        <taxon>Spiralia</taxon>
        <taxon>Lophotrochozoa</taxon>
        <taxon>Mollusca</taxon>
        <taxon>Bivalvia</taxon>
        <taxon>Autobranchia</taxon>
        <taxon>Pteriomorphia</taxon>
        <taxon>Ostreida</taxon>
        <taxon>Ostreoidea</taxon>
        <taxon>Ostreidae</taxon>
        <taxon>Magallana</taxon>
    </lineage>
</organism>